<dbReference type="EMBL" id="BKCJ010004943">
    <property type="protein sequence ID" value="GEU63993.1"/>
    <property type="molecule type" value="Genomic_DNA"/>
</dbReference>
<keyword evidence="2" id="KW-0238">DNA-binding</keyword>
<protein>
    <submittedName>
        <fullName evidence="2">Replication protein A 70 kDa DNA-binding subunit B</fullName>
    </submittedName>
</protein>
<feature type="region of interest" description="Disordered" evidence="1">
    <location>
        <begin position="42"/>
        <end position="82"/>
    </location>
</feature>
<dbReference type="AlphaFoldDB" id="A0A6L2LQA0"/>
<reference evidence="2" key="1">
    <citation type="journal article" date="2019" name="Sci. Rep.">
        <title>Draft genome of Tanacetum cinerariifolium, the natural source of mosquito coil.</title>
        <authorList>
            <person name="Yamashiro T."/>
            <person name="Shiraishi A."/>
            <person name="Satake H."/>
            <person name="Nakayama K."/>
        </authorList>
    </citation>
    <scope>NUCLEOTIDE SEQUENCE</scope>
</reference>
<sequence length="110" mass="11895">MVTRLKKDFILEDGVGDVQTPVLDTIKSSRFSNVANIPFNIEESPKTADVATKGNGTNANGEGSSKETKNDGGNSGSGKRTIIDLDDFDEEALIAKRNKKDLQVKLEPKD</sequence>
<feature type="compositionally biased region" description="Polar residues" evidence="1">
    <location>
        <begin position="54"/>
        <end position="63"/>
    </location>
</feature>
<gene>
    <name evidence="2" type="ORF">Tci_035971</name>
</gene>
<evidence type="ECO:0000256" key="1">
    <source>
        <dbReference type="SAM" id="MobiDB-lite"/>
    </source>
</evidence>
<name>A0A6L2LQA0_TANCI</name>
<comment type="caution">
    <text evidence="2">The sequence shown here is derived from an EMBL/GenBank/DDBJ whole genome shotgun (WGS) entry which is preliminary data.</text>
</comment>
<proteinExistence type="predicted"/>
<organism evidence="2">
    <name type="scientific">Tanacetum cinerariifolium</name>
    <name type="common">Dalmatian daisy</name>
    <name type="synonym">Chrysanthemum cinerariifolium</name>
    <dbReference type="NCBI Taxonomy" id="118510"/>
    <lineage>
        <taxon>Eukaryota</taxon>
        <taxon>Viridiplantae</taxon>
        <taxon>Streptophyta</taxon>
        <taxon>Embryophyta</taxon>
        <taxon>Tracheophyta</taxon>
        <taxon>Spermatophyta</taxon>
        <taxon>Magnoliopsida</taxon>
        <taxon>eudicotyledons</taxon>
        <taxon>Gunneridae</taxon>
        <taxon>Pentapetalae</taxon>
        <taxon>asterids</taxon>
        <taxon>campanulids</taxon>
        <taxon>Asterales</taxon>
        <taxon>Asteraceae</taxon>
        <taxon>Asteroideae</taxon>
        <taxon>Anthemideae</taxon>
        <taxon>Anthemidinae</taxon>
        <taxon>Tanacetum</taxon>
    </lineage>
</organism>
<accession>A0A6L2LQA0</accession>
<dbReference type="GO" id="GO:0003677">
    <property type="term" value="F:DNA binding"/>
    <property type="evidence" value="ECO:0007669"/>
    <property type="project" value="UniProtKB-KW"/>
</dbReference>
<evidence type="ECO:0000313" key="2">
    <source>
        <dbReference type="EMBL" id="GEU63993.1"/>
    </source>
</evidence>